<name>A0A2W5V1J7_9BACT</name>
<dbReference type="Proteomes" id="UP000249061">
    <property type="component" value="Unassembled WGS sequence"/>
</dbReference>
<evidence type="ECO:0000313" key="2">
    <source>
        <dbReference type="Proteomes" id="UP000249061"/>
    </source>
</evidence>
<dbReference type="EMBL" id="QFQP01000070">
    <property type="protein sequence ID" value="PZR03821.1"/>
    <property type="molecule type" value="Genomic_DNA"/>
</dbReference>
<accession>A0A2W5V1J7</accession>
<protein>
    <submittedName>
        <fullName evidence="1">Uncharacterized protein</fullName>
    </submittedName>
</protein>
<comment type="caution">
    <text evidence="1">The sequence shown here is derived from an EMBL/GenBank/DDBJ whole genome shotgun (WGS) entry which is preliminary data.</text>
</comment>
<sequence length="412" mass="44565">MVPVLLLCVGCASTRVMTPTPAQHVTLVGSVSNLGLFADEEDRGRDVLARWLTAQGTPSPALDAAAYKGIALAREGRHALTGISCGSRLGLRSAARRWKVELGIDGILGTNVQCPPNAPCELHLWETRIEDGAGPLKHLQAPIDEAGAALEAFERAVPQLTVPPPTQGGDGVGMLGRRGADVVPADTFSVRVFRADLRAREQGKTIEAPFPTLTNEEVLACMGPENNSAGALFEVKSDGTLGRCEADEHTCLCELLGKTTLSPTLHDSRWTARFQVTRRTRMNAEGRLLLSASWNRFRMPERRPRDTGPVPLVEMVNDPSLRDWSTPSARLLAGCFENRTQAGRSSSRWEVFFDDVGKVMKVEAKRTGWAPLDVDTAACVARLLRTSLAPCPARGGLSALVDAHVQLEEPKR</sequence>
<gene>
    <name evidence="1" type="ORF">DI536_35325</name>
</gene>
<organism evidence="1 2">
    <name type="scientific">Archangium gephyra</name>
    <dbReference type="NCBI Taxonomy" id="48"/>
    <lineage>
        <taxon>Bacteria</taxon>
        <taxon>Pseudomonadati</taxon>
        <taxon>Myxococcota</taxon>
        <taxon>Myxococcia</taxon>
        <taxon>Myxococcales</taxon>
        <taxon>Cystobacterineae</taxon>
        <taxon>Archangiaceae</taxon>
        <taxon>Archangium</taxon>
    </lineage>
</organism>
<reference evidence="1 2" key="1">
    <citation type="submission" date="2017-08" db="EMBL/GenBank/DDBJ databases">
        <title>Infants hospitalized years apart are colonized by the same room-sourced microbial strains.</title>
        <authorList>
            <person name="Brooks B."/>
            <person name="Olm M.R."/>
            <person name="Firek B.A."/>
            <person name="Baker R."/>
            <person name="Thomas B.C."/>
            <person name="Morowitz M.J."/>
            <person name="Banfield J.F."/>
        </authorList>
    </citation>
    <scope>NUCLEOTIDE SEQUENCE [LARGE SCALE GENOMIC DNA]</scope>
    <source>
        <strain evidence="1">S2_003_000_R2_14</strain>
    </source>
</reference>
<proteinExistence type="predicted"/>
<dbReference type="AlphaFoldDB" id="A0A2W5V1J7"/>
<evidence type="ECO:0000313" key="1">
    <source>
        <dbReference type="EMBL" id="PZR03821.1"/>
    </source>
</evidence>